<dbReference type="Gene3D" id="3.30.70.270">
    <property type="match status" value="1"/>
</dbReference>
<dbReference type="RefSeq" id="WP_290283412.1">
    <property type="nucleotide sequence ID" value="NZ_JAUFQI010000001.1"/>
</dbReference>
<feature type="domain" description="PAS" evidence="2">
    <location>
        <begin position="131"/>
        <end position="207"/>
    </location>
</feature>
<dbReference type="InterPro" id="IPR000014">
    <property type="entry name" value="PAS"/>
</dbReference>
<keyword evidence="5" id="KW-0548">Nucleotidyltransferase</keyword>
<dbReference type="InterPro" id="IPR029787">
    <property type="entry name" value="Nucleotide_cyclase"/>
</dbReference>
<reference evidence="6" key="1">
    <citation type="journal article" date="2019" name="Int. J. Syst. Evol. Microbiol.">
        <title>The Global Catalogue of Microorganisms (GCM) 10K type strain sequencing project: providing services to taxonomists for standard genome sequencing and annotation.</title>
        <authorList>
            <consortium name="The Broad Institute Genomics Platform"/>
            <consortium name="The Broad Institute Genome Sequencing Center for Infectious Disease"/>
            <person name="Wu L."/>
            <person name="Ma J."/>
        </authorList>
    </citation>
    <scope>NUCLEOTIDE SEQUENCE [LARGE SCALE GENOMIC DNA]</scope>
    <source>
        <strain evidence="6">CECT 8288</strain>
    </source>
</reference>
<dbReference type="GO" id="GO:0052621">
    <property type="term" value="F:diguanylate cyclase activity"/>
    <property type="evidence" value="ECO:0007669"/>
    <property type="project" value="UniProtKB-EC"/>
</dbReference>
<dbReference type="InterPro" id="IPR052163">
    <property type="entry name" value="DGC-Regulatory_Protein"/>
</dbReference>
<dbReference type="CDD" id="cd01949">
    <property type="entry name" value="GGDEF"/>
    <property type="match status" value="1"/>
</dbReference>
<feature type="domain" description="GGDEF" evidence="4">
    <location>
        <begin position="327"/>
        <end position="466"/>
    </location>
</feature>
<comment type="caution">
    <text evidence="5">The sequence shown here is derived from an EMBL/GenBank/DDBJ whole genome shotgun (WGS) entry which is preliminary data.</text>
</comment>
<dbReference type="PROSITE" id="PS50113">
    <property type="entry name" value="PAC"/>
    <property type="match status" value="1"/>
</dbReference>
<dbReference type="SUPFAM" id="SSF55073">
    <property type="entry name" value="Nucleotide cyclase"/>
    <property type="match status" value="1"/>
</dbReference>
<feature type="coiled-coil region" evidence="1">
    <location>
        <begin position="254"/>
        <end position="281"/>
    </location>
</feature>
<organism evidence="5 6">
    <name type="scientific">Reinekea marina</name>
    <dbReference type="NCBI Taxonomy" id="1310421"/>
    <lineage>
        <taxon>Bacteria</taxon>
        <taxon>Pseudomonadati</taxon>
        <taxon>Pseudomonadota</taxon>
        <taxon>Gammaproteobacteria</taxon>
        <taxon>Oceanospirillales</taxon>
        <taxon>Saccharospirillaceae</taxon>
        <taxon>Reinekea</taxon>
    </lineage>
</organism>
<dbReference type="Gene3D" id="3.30.450.20">
    <property type="entry name" value="PAS domain"/>
    <property type="match status" value="2"/>
</dbReference>
<keyword evidence="6" id="KW-1185">Reference proteome</keyword>
<accession>A0ABV7WL65</accession>
<feature type="domain" description="PAC" evidence="3">
    <location>
        <begin position="209"/>
        <end position="263"/>
    </location>
</feature>
<dbReference type="InterPro" id="IPR000700">
    <property type="entry name" value="PAS-assoc_C"/>
</dbReference>
<dbReference type="PROSITE" id="PS50112">
    <property type="entry name" value="PAS"/>
    <property type="match status" value="1"/>
</dbReference>
<dbReference type="NCBIfam" id="TIGR00229">
    <property type="entry name" value="sensory_box"/>
    <property type="match status" value="1"/>
</dbReference>
<dbReference type="EC" id="2.7.7.65" evidence="5"/>
<keyword evidence="5" id="KW-0808">Transferase</keyword>
<evidence type="ECO:0000313" key="5">
    <source>
        <dbReference type="EMBL" id="MFC3700050.1"/>
    </source>
</evidence>
<dbReference type="EMBL" id="JBHRYN010000002">
    <property type="protein sequence ID" value="MFC3700050.1"/>
    <property type="molecule type" value="Genomic_DNA"/>
</dbReference>
<dbReference type="InterPro" id="IPR035965">
    <property type="entry name" value="PAS-like_dom_sf"/>
</dbReference>
<dbReference type="PANTHER" id="PTHR46663">
    <property type="entry name" value="DIGUANYLATE CYCLASE DGCT-RELATED"/>
    <property type="match status" value="1"/>
</dbReference>
<keyword evidence="1" id="KW-0175">Coiled coil</keyword>
<dbReference type="SMART" id="SM00086">
    <property type="entry name" value="PAC"/>
    <property type="match status" value="2"/>
</dbReference>
<dbReference type="Proteomes" id="UP001595710">
    <property type="component" value="Unassembled WGS sequence"/>
</dbReference>
<protein>
    <submittedName>
        <fullName evidence="5">Diguanylate cyclase</fullName>
        <ecNumber evidence="5">2.7.7.65</ecNumber>
    </submittedName>
</protein>
<dbReference type="NCBIfam" id="TIGR00254">
    <property type="entry name" value="GGDEF"/>
    <property type="match status" value="1"/>
</dbReference>
<dbReference type="Pfam" id="PF00990">
    <property type="entry name" value="GGDEF"/>
    <property type="match status" value="1"/>
</dbReference>
<dbReference type="SUPFAM" id="SSF55785">
    <property type="entry name" value="PYP-like sensor domain (PAS domain)"/>
    <property type="match status" value="2"/>
</dbReference>
<name>A0ABV7WL65_9GAMM</name>
<dbReference type="CDD" id="cd00130">
    <property type="entry name" value="PAS"/>
    <property type="match status" value="2"/>
</dbReference>
<dbReference type="PROSITE" id="PS50887">
    <property type="entry name" value="GGDEF"/>
    <property type="match status" value="1"/>
</dbReference>
<dbReference type="PANTHER" id="PTHR46663:SF3">
    <property type="entry name" value="SLL0267 PROTEIN"/>
    <property type="match status" value="1"/>
</dbReference>
<evidence type="ECO:0000259" key="3">
    <source>
        <dbReference type="PROSITE" id="PS50113"/>
    </source>
</evidence>
<dbReference type="InterPro" id="IPR043128">
    <property type="entry name" value="Rev_trsase/Diguanyl_cyclase"/>
</dbReference>
<dbReference type="InterPro" id="IPR000160">
    <property type="entry name" value="GGDEF_dom"/>
</dbReference>
<dbReference type="Pfam" id="PF13426">
    <property type="entry name" value="PAS_9"/>
    <property type="match status" value="1"/>
</dbReference>
<evidence type="ECO:0000313" key="6">
    <source>
        <dbReference type="Proteomes" id="UP001595710"/>
    </source>
</evidence>
<evidence type="ECO:0000256" key="1">
    <source>
        <dbReference type="SAM" id="Coils"/>
    </source>
</evidence>
<dbReference type="SMART" id="SM00091">
    <property type="entry name" value="PAS"/>
    <property type="match status" value="2"/>
</dbReference>
<gene>
    <name evidence="5" type="ORF">ACFOND_00245</name>
</gene>
<proteinExistence type="predicted"/>
<dbReference type="SMART" id="SM00267">
    <property type="entry name" value="GGDEF"/>
    <property type="match status" value="1"/>
</dbReference>
<dbReference type="InterPro" id="IPR001610">
    <property type="entry name" value="PAC"/>
</dbReference>
<sequence length="467" mass="53184">MSDISGLSLQRLLENAYIGVVIHKWDTEIVYANSTATRLLELDTESFIGKDSWDPQWYFVDEDGKRLMVEQYPVNKVKRTNQDLKDDIIGLQQEDSEQIRWFKVNAYKEGQGNSESQFIVVTFNDISDAKNLFSYQDILENTQDAVIVTDASEIAYPLGPKIIYVNDAFEKLTGYSASEAIGETPRILQGELTSKESKDRIRTALENKEAVTETLLNYDKSGRPYWVEMSIIPLISGYGEVTHFAAIERDVSERKFLIEQLKRKNEDLKAIKKDLLKLVERRSFELQRTKEKLELIAYIDPLTNIPNRRNFLDQTQMLIATCQRQKLFFAMGMIDLDDFKKVNDTYGHAIGDAVLSDFAARLKKLFRSSDVYCRYGGEEFAFAVGLISKEGANHVGKRLASQKDKFHVTVSNKQEKPEKIIYSVSVGIAIYDGAELPDKDLLLNEADAALYQAKAAGKNCFKIHNVK</sequence>
<evidence type="ECO:0000259" key="2">
    <source>
        <dbReference type="PROSITE" id="PS50112"/>
    </source>
</evidence>
<dbReference type="Pfam" id="PF13188">
    <property type="entry name" value="PAS_8"/>
    <property type="match status" value="1"/>
</dbReference>
<evidence type="ECO:0000259" key="4">
    <source>
        <dbReference type="PROSITE" id="PS50887"/>
    </source>
</evidence>